<accession>A0A1G7X0E5</accession>
<gene>
    <name evidence="1" type="ORF">SAMN04488027_1076</name>
</gene>
<dbReference type="STRING" id="470826.SAMN04488027_1076"/>
<dbReference type="AlphaFoldDB" id="A0A1G7X0E5"/>
<keyword evidence="2" id="KW-1185">Reference proteome</keyword>
<evidence type="ECO:0000313" key="1">
    <source>
        <dbReference type="EMBL" id="SDG77668.1"/>
    </source>
</evidence>
<dbReference type="Proteomes" id="UP000199296">
    <property type="component" value="Unassembled WGS sequence"/>
</dbReference>
<dbReference type="RefSeq" id="WP_143002820.1">
    <property type="nucleotide sequence ID" value="NZ_FNCW01000007.1"/>
</dbReference>
<sequence length="141" mass="16210">MTSSRNLMFSVLVIVLITPVLQAQNRKNQKAVRDIYMQLQTGNSSAINQLKLNNDTTGDRYTITLYAILRHEWTGVYFDKIQLQEVGKDKIEVTGKVTGRQPTECEIVSTNFKHMWTLRDGQIIKFDDSPNHEKLHELSSN</sequence>
<protein>
    <submittedName>
        <fullName evidence="1">Uncharacterized protein</fullName>
    </submittedName>
</protein>
<proteinExistence type="predicted"/>
<organism evidence="1 2">
    <name type="scientific">Psychroflexus sediminis</name>
    <dbReference type="NCBI Taxonomy" id="470826"/>
    <lineage>
        <taxon>Bacteria</taxon>
        <taxon>Pseudomonadati</taxon>
        <taxon>Bacteroidota</taxon>
        <taxon>Flavobacteriia</taxon>
        <taxon>Flavobacteriales</taxon>
        <taxon>Flavobacteriaceae</taxon>
        <taxon>Psychroflexus</taxon>
    </lineage>
</organism>
<evidence type="ECO:0000313" key="2">
    <source>
        <dbReference type="Proteomes" id="UP000199296"/>
    </source>
</evidence>
<reference evidence="1 2" key="1">
    <citation type="submission" date="2016-10" db="EMBL/GenBank/DDBJ databases">
        <authorList>
            <person name="de Groot N.N."/>
        </authorList>
    </citation>
    <scope>NUCLEOTIDE SEQUENCE [LARGE SCALE GENOMIC DNA]</scope>
    <source>
        <strain evidence="1 2">DSM 19803</strain>
    </source>
</reference>
<dbReference type="OrthoDB" id="1445145at2"/>
<dbReference type="EMBL" id="FNCW01000007">
    <property type="protein sequence ID" value="SDG77668.1"/>
    <property type="molecule type" value="Genomic_DNA"/>
</dbReference>
<name>A0A1G7X0E5_9FLAO</name>